<dbReference type="RefSeq" id="XP_008083215.1">
    <property type="nucleotide sequence ID" value="XM_008085024.1"/>
</dbReference>
<dbReference type="HOGENOM" id="CLU_1917256_0_0_1"/>
<evidence type="ECO:0000256" key="1">
    <source>
        <dbReference type="SAM" id="MobiDB-lite"/>
    </source>
</evidence>
<feature type="region of interest" description="Disordered" evidence="1">
    <location>
        <begin position="72"/>
        <end position="132"/>
    </location>
</feature>
<keyword evidence="3" id="KW-1185">Reference proteome</keyword>
<evidence type="ECO:0000313" key="2">
    <source>
        <dbReference type="EMBL" id="EPE29106.1"/>
    </source>
</evidence>
<sequence>MRELHDIELLYPHEAYRTSERRALLTCSIPSSKREDEVCASLLRTRESNRRDGGRYREVRRGGVVEDVFWSGTTDRTTKPGSTARAKGPETSKKSCRLAATQALPKRKMTTKNPPVRSAHTNRRTRKCTRCQ</sequence>
<reference evidence="2 3" key="1">
    <citation type="journal article" date="2013" name="BMC Genomics">
        <title>Genomics-driven discovery of the pneumocandin biosynthetic gene cluster in the fungus Glarea lozoyensis.</title>
        <authorList>
            <person name="Chen L."/>
            <person name="Yue Q."/>
            <person name="Zhang X."/>
            <person name="Xiang M."/>
            <person name="Wang C."/>
            <person name="Li S."/>
            <person name="Che Y."/>
            <person name="Ortiz-Lopez F.J."/>
            <person name="Bills G.F."/>
            <person name="Liu X."/>
            <person name="An Z."/>
        </authorList>
    </citation>
    <scope>NUCLEOTIDE SEQUENCE [LARGE SCALE GENOMIC DNA]</scope>
    <source>
        <strain evidence="3">ATCC 20868 / MF5171</strain>
    </source>
</reference>
<gene>
    <name evidence="2" type="ORF">GLAREA_00264</name>
</gene>
<dbReference type="KEGG" id="glz:GLAREA_00264"/>
<feature type="compositionally biased region" description="Basic residues" evidence="1">
    <location>
        <begin position="120"/>
        <end position="132"/>
    </location>
</feature>
<dbReference type="EMBL" id="KE145367">
    <property type="protein sequence ID" value="EPE29106.1"/>
    <property type="molecule type" value="Genomic_DNA"/>
</dbReference>
<accession>S3DAU6</accession>
<proteinExistence type="predicted"/>
<protein>
    <submittedName>
        <fullName evidence="2">Uncharacterized protein</fullName>
    </submittedName>
</protein>
<feature type="compositionally biased region" description="Polar residues" evidence="1">
    <location>
        <begin position="72"/>
        <end position="81"/>
    </location>
</feature>
<organism evidence="2 3">
    <name type="scientific">Glarea lozoyensis (strain ATCC 20868 / MF5171)</name>
    <dbReference type="NCBI Taxonomy" id="1116229"/>
    <lineage>
        <taxon>Eukaryota</taxon>
        <taxon>Fungi</taxon>
        <taxon>Dikarya</taxon>
        <taxon>Ascomycota</taxon>
        <taxon>Pezizomycotina</taxon>
        <taxon>Leotiomycetes</taxon>
        <taxon>Helotiales</taxon>
        <taxon>Helotiaceae</taxon>
        <taxon>Glarea</taxon>
    </lineage>
</organism>
<dbReference type="AlphaFoldDB" id="S3DAU6"/>
<evidence type="ECO:0000313" key="3">
    <source>
        <dbReference type="Proteomes" id="UP000016922"/>
    </source>
</evidence>
<name>S3DAU6_GLAL2</name>
<dbReference type="GeneID" id="19459324"/>
<dbReference type="Proteomes" id="UP000016922">
    <property type="component" value="Unassembled WGS sequence"/>
</dbReference>